<dbReference type="Pfam" id="PF07690">
    <property type="entry name" value="MFS_1"/>
    <property type="match status" value="1"/>
</dbReference>
<feature type="transmembrane region" description="Helical" evidence="3">
    <location>
        <begin position="165"/>
        <end position="185"/>
    </location>
</feature>
<dbReference type="GO" id="GO:0016020">
    <property type="term" value="C:membrane"/>
    <property type="evidence" value="ECO:0007669"/>
    <property type="project" value="UniProtKB-SubCell"/>
</dbReference>
<dbReference type="GO" id="GO:0008028">
    <property type="term" value="F:monocarboxylic acid transmembrane transporter activity"/>
    <property type="evidence" value="ECO:0007669"/>
    <property type="project" value="TreeGrafter"/>
</dbReference>
<dbReference type="InterPro" id="IPR050327">
    <property type="entry name" value="Proton-linked_MCT"/>
</dbReference>
<reference evidence="6" key="1">
    <citation type="submission" date="2025-08" db="UniProtKB">
        <authorList>
            <consortium name="RefSeq"/>
        </authorList>
    </citation>
    <scope>IDENTIFICATION</scope>
</reference>
<evidence type="ECO:0000313" key="6">
    <source>
        <dbReference type="RefSeq" id="XP_055867803.1"/>
    </source>
</evidence>
<feature type="transmembrane region" description="Helical" evidence="3">
    <location>
        <begin position="427"/>
        <end position="446"/>
    </location>
</feature>
<feature type="transmembrane region" description="Helical" evidence="3">
    <location>
        <begin position="140"/>
        <end position="159"/>
    </location>
</feature>
<dbReference type="Proteomes" id="UP001165740">
    <property type="component" value="Chromosome 15"/>
</dbReference>
<feature type="transmembrane region" description="Helical" evidence="3">
    <location>
        <begin position="458"/>
        <end position="478"/>
    </location>
</feature>
<proteinExistence type="predicted"/>
<dbReference type="GeneID" id="106053892"/>
<protein>
    <submittedName>
        <fullName evidence="6">Monocarboxylate transporter 12-like</fullName>
    </submittedName>
</protein>
<feature type="region of interest" description="Disordered" evidence="2">
    <location>
        <begin position="1"/>
        <end position="26"/>
    </location>
</feature>
<dbReference type="Gene3D" id="1.20.1250.20">
    <property type="entry name" value="MFS general substrate transporter like domains"/>
    <property type="match status" value="2"/>
</dbReference>
<dbReference type="CDD" id="cd17352">
    <property type="entry name" value="MFS_MCT_SLC16"/>
    <property type="match status" value="1"/>
</dbReference>
<feature type="transmembrane region" description="Helical" evidence="3">
    <location>
        <begin position="223"/>
        <end position="247"/>
    </location>
</feature>
<keyword evidence="5" id="KW-1185">Reference proteome</keyword>
<dbReference type="InterPro" id="IPR020846">
    <property type="entry name" value="MFS_dom"/>
</dbReference>
<evidence type="ECO:0000256" key="3">
    <source>
        <dbReference type="SAM" id="Phobius"/>
    </source>
</evidence>
<keyword evidence="3" id="KW-0812">Transmembrane</keyword>
<name>A0A9W2YYK6_BIOGL</name>
<dbReference type="RefSeq" id="XP_055867803.1">
    <property type="nucleotide sequence ID" value="XM_056011828.1"/>
</dbReference>
<accession>A0A9W2YYK6</accession>
<evidence type="ECO:0000256" key="2">
    <source>
        <dbReference type="SAM" id="MobiDB-lite"/>
    </source>
</evidence>
<feature type="transmembrane region" description="Helical" evidence="3">
    <location>
        <begin position="382"/>
        <end position="407"/>
    </location>
</feature>
<feature type="transmembrane region" description="Helical" evidence="3">
    <location>
        <begin position="70"/>
        <end position="90"/>
    </location>
</feature>
<keyword evidence="3" id="KW-1133">Transmembrane helix</keyword>
<evidence type="ECO:0000313" key="5">
    <source>
        <dbReference type="Proteomes" id="UP001165740"/>
    </source>
</evidence>
<dbReference type="PROSITE" id="PS50850">
    <property type="entry name" value="MFS"/>
    <property type="match status" value="1"/>
</dbReference>
<evidence type="ECO:0000256" key="1">
    <source>
        <dbReference type="ARBA" id="ARBA00004141"/>
    </source>
</evidence>
<feature type="transmembrane region" description="Helical" evidence="3">
    <location>
        <begin position="484"/>
        <end position="507"/>
    </location>
</feature>
<dbReference type="InterPro" id="IPR036259">
    <property type="entry name" value="MFS_trans_sf"/>
</dbReference>
<dbReference type="PANTHER" id="PTHR11360">
    <property type="entry name" value="MONOCARBOXYLATE TRANSPORTER"/>
    <property type="match status" value="1"/>
</dbReference>
<evidence type="ECO:0000259" key="4">
    <source>
        <dbReference type="PROSITE" id="PS50850"/>
    </source>
</evidence>
<comment type="subcellular location">
    <subcellularLocation>
        <location evidence="1">Membrane</location>
        <topology evidence="1">Multi-pass membrane protein</topology>
    </subcellularLocation>
</comment>
<feature type="transmembrane region" description="Helical" evidence="3">
    <location>
        <begin position="197"/>
        <end position="217"/>
    </location>
</feature>
<keyword evidence="3" id="KW-0472">Membrane</keyword>
<dbReference type="SUPFAM" id="SSF103473">
    <property type="entry name" value="MFS general substrate transporter"/>
    <property type="match status" value="1"/>
</dbReference>
<sequence length="585" mass="63840">MSQAARSRRQATEMTTENQDKMADQDKALLKVPNGVNGSIRVDKNANGLDVKVQPKREDNPYGIPIDRGWAWVIVVACFGMHVLVVGGIKSFGVLFVELQEKYHVQAKELGIIQGMAFTLMMALGLPANMLAQRFNSRKVVFMGGLLTALGFILTAYMPHFSLLYITYGVITGFGFGFSYSPCVVMVGHHFRERRSLANGLSVSGSGVGSFVLPNIMSLLLDQFGLSGCLLVLGGIMLNVSMFSLLIRPLTSYSKTGSKFLHDDVSNKLRAKAVMKCENTPDAKELLKLVGGEQDKKENDAVLKHLDTDVSQNLSDMQVIEIEEIGSHNLTPARYASHGDLFMASLQNIPNEDVEEMNRRCGCCSARTTAQEAKKKGPRQKLFNWSLLKNPVFLMYAVSCSLANFGYPNIFFMLPAFAEQNGQSRSSSALLVSIIGITDLLGRLFLGWFSDLKLMPKRYGFMGCIGISAILNLVVPVMTSFEAMAAYAALYGFFGGAFWALIAVLLAESLGVEKLSSSYGLVTIFMSTSLLPGPAICGAIRDATESWNYSFIFCGVMALIGSIIPIVEPVAQRYNKANLAGKVPS</sequence>
<dbReference type="OMA" id="CCCTIFA"/>
<feature type="transmembrane region" description="Helical" evidence="3">
    <location>
        <begin position="547"/>
        <end position="567"/>
    </location>
</feature>
<dbReference type="InterPro" id="IPR011701">
    <property type="entry name" value="MFS"/>
</dbReference>
<dbReference type="AlphaFoldDB" id="A0A9W2YYK6"/>
<feature type="transmembrane region" description="Helical" evidence="3">
    <location>
        <begin position="519"/>
        <end position="541"/>
    </location>
</feature>
<feature type="domain" description="Major facilitator superfamily (MFS) profile" evidence="4">
    <location>
        <begin position="392"/>
        <end position="585"/>
    </location>
</feature>
<dbReference type="OrthoDB" id="6509908at2759"/>
<organism evidence="5 6">
    <name type="scientific">Biomphalaria glabrata</name>
    <name type="common">Bloodfluke planorb</name>
    <name type="synonym">Freshwater snail</name>
    <dbReference type="NCBI Taxonomy" id="6526"/>
    <lineage>
        <taxon>Eukaryota</taxon>
        <taxon>Metazoa</taxon>
        <taxon>Spiralia</taxon>
        <taxon>Lophotrochozoa</taxon>
        <taxon>Mollusca</taxon>
        <taxon>Gastropoda</taxon>
        <taxon>Heterobranchia</taxon>
        <taxon>Euthyneura</taxon>
        <taxon>Panpulmonata</taxon>
        <taxon>Hygrophila</taxon>
        <taxon>Lymnaeoidea</taxon>
        <taxon>Planorbidae</taxon>
        <taxon>Biomphalaria</taxon>
    </lineage>
</organism>
<feature type="transmembrane region" description="Helical" evidence="3">
    <location>
        <begin position="110"/>
        <end position="128"/>
    </location>
</feature>
<dbReference type="PANTHER" id="PTHR11360:SF306">
    <property type="entry name" value="RE01051P"/>
    <property type="match status" value="1"/>
</dbReference>
<gene>
    <name evidence="6" type="primary">LOC106053892</name>
</gene>